<dbReference type="Pfam" id="PF13181">
    <property type="entry name" value="TPR_8"/>
    <property type="match status" value="1"/>
</dbReference>
<keyword evidence="1" id="KW-1133">Transmembrane helix</keyword>
<feature type="non-terminal residue" evidence="2">
    <location>
        <position position="194"/>
    </location>
</feature>
<feature type="transmembrane region" description="Helical" evidence="1">
    <location>
        <begin position="33"/>
        <end position="52"/>
    </location>
</feature>
<proteinExistence type="predicted"/>
<name>A0A3B0WUK6_9ZZZZ</name>
<accession>A0A3B0WUK6</accession>
<dbReference type="InterPro" id="IPR019734">
    <property type="entry name" value="TPR_rpt"/>
</dbReference>
<dbReference type="EMBL" id="UOFC01000140">
    <property type="protein sequence ID" value="VAW47374.1"/>
    <property type="molecule type" value="Genomic_DNA"/>
</dbReference>
<reference evidence="2" key="1">
    <citation type="submission" date="2018-06" db="EMBL/GenBank/DDBJ databases">
        <authorList>
            <person name="Zhirakovskaya E."/>
        </authorList>
    </citation>
    <scope>NUCLEOTIDE SEQUENCE</scope>
</reference>
<dbReference type="AlphaFoldDB" id="A0A3B0WUK6"/>
<keyword evidence="1" id="KW-0472">Membrane</keyword>
<gene>
    <name evidence="2" type="ORF">MNBD_GAMMA03-1227</name>
</gene>
<sequence>MNDDLQRYLDKRIVKARTRTVPYILSRFVQRNMVLVVFSVILLTSLITGFIAQSIQAQRAEIQAEIAIKQSKKAKQAQSEAEELTGFLVDLFNLSNPERASKKEITTNELINKANDKLLAINEPTMSDARFMHTIGSIYTRMDKLQKAKIIIEKSLLTKQSKLDANDDEIISGITQLGLIHRRLKNNDLAEEYL</sequence>
<evidence type="ECO:0000256" key="1">
    <source>
        <dbReference type="SAM" id="Phobius"/>
    </source>
</evidence>
<keyword evidence="1" id="KW-0812">Transmembrane</keyword>
<dbReference type="InterPro" id="IPR011990">
    <property type="entry name" value="TPR-like_helical_dom_sf"/>
</dbReference>
<dbReference type="Gene3D" id="1.25.40.10">
    <property type="entry name" value="Tetratricopeptide repeat domain"/>
    <property type="match status" value="1"/>
</dbReference>
<evidence type="ECO:0000313" key="2">
    <source>
        <dbReference type="EMBL" id="VAW47374.1"/>
    </source>
</evidence>
<organism evidence="2">
    <name type="scientific">hydrothermal vent metagenome</name>
    <dbReference type="NCBI Taxonomy" id="652676"/>
    <lineage>
        <taxon>unclassified sequences</taxon>
        <taxon>metagenomes</taxon>
        <taxon>ecological metagenomes</taxon>
    </lineage>
</organism>
<protein>
    <submittedName>
        <fullName evidence="2">Uncharacterized protein</fullName>
    </submittedName>
</protein>